<evidence type="ECO:0000256" key="4">
    <source>
        <dbReference type="ARBA" id="ARBA00022917"/>
    </source>
</evidence>
<dbReference type="Proteomes" id="UP000824248">
    <property type="component" value="Unassembled WGS sequence"/>
</dbReference>
<accession>A0A9D2B5E9</accession>
<evidence type="ECO:0000256" key="3">
    <source>
        <dbReference type="ARBA" id="ARBA00022840"/>
    </source>
</evidence>
<reference evidence="7" key="2">
    <citation type="submission" date="2021-04" db="EMBL/GenBank/DDBJ databases">
        <authorList>
            <person name="Gilroy R."/>
        </authorList>
    </citation>
    <scope>NUCLEOTIDE SEQUENCE</scope>
    <source>
        <strain evidence="7">1193</strain>
    </source>
</reference>
<evidence type="ECO:0000256" key="5">
    <source>
        <dbReference type="ARBA" id="ARBA00023146"/>
    </source>
</evidence>
<evidence type="ECO:0000256" key="2">
    <source>
        <dbReference type="ARBA" id="ARBA00022741"/>
    </source>
</evidence>
<dbReference type="SUPFAM" id="SSF55681">
    <property type="entry name" value="Class II aaRS and biotin synthetases"/>
    <property type="match status" value="1"/>
</dbReference>
<keyword evidence="3" id="KW-0067">ATP-binding</keyword>
<dbReference type="EMBL" id="DXFC01000182">
    <property type="protein sequence ID" value="HIX61780.1"/>
    <property type="molecule type" value="Genomic_DNA"/>
</dbReference>
<protein>
    <submittedName>
        <fullName evidence="7">Phenylalanine--tRNA ligase subunit alpha</fullName>
    </submittedName>
</protein>
<proteinExistence type="predicted"/>
<name>A0A9D2B5E9_9GAMM</name>
<evidence type="ECO:0000259" key="6">
    <source>
        <dbReference type="Pfam" id="PF01409"/>
    </source>
</evidence>
<comment type="caution">
    <text evidence="7">The sequence shown here is derived from an EMBL/GenBank/DDBJ whole genome shotgun (WGS) entry which is preliminary data.</text>
</comment>
<keyword evidence="5" id="KW-0030">Aminoacyl-tRNA synthetase</keyword>
<dbReference type="InterPro" id="IPR002319">
    <property type="entry name" value="Phenylalanyl-tRNA_Synthase"/>
</dbReference>
<feature type="domain" description="Phenylalanyl-tRNA synthetase" evidence="6">
    <location>
        <begin position="3"/>
        <end position="102"/>
    </location>
</feature>
<dbReference type="Gene3D" id="3.30.930.10">
    <property type="entry name" value="Bira Bifunctional Protein, Domain 2"/>
    <property type="match status" value="1"/>
</dbReference>
<gene>
    <name evidence="7" type="ORF">H9854_06065</name>
</gene>
<evidence type="ECO:0000256" key="1">
    <source>
        <dbReference type="ARBA" id="ARBA00022598"/>
    </source>
</evidence>
<dbReference type="AlphaFoldDB" id="A0A9D2B5E9"/>
<feature type="non-terminal residue" evidence="7">
    <location>
        <position position="1"/>
    </location>
</feature>
<evidence type="ECO:0000313" key="7">
    <source>
        <dbReference type="EMBL" id="HIX61780.1"/>
    </source>
</evidence>
<keyword evidence="1 7" id="KW-0436">Ligase</keyword>
<dbReference type="Pfam" id="PF01409">
    <property type="entry name" value="tRNA-synt_2d"/>
    <property type="match status" value="1"/>
</dbReference>
<dbReference type="GO" id="GO:0006412">
    <property type="term" value="P:translation"/>
    <property type="evidence" value="ECO:0007669"/>
    <property type="project" value="UniProtKB-KW"/>
</dbReference>
<dbReference type="InterPro" id="IPR045864">
    <property type="entry name" value="aa-tRNA-synth_II/BPL/LPL"/>
</dbReference>
<dbReference type="GO" id="GO:0000049">
    <property type="term" value="F:tRNA binding"/>
    <property type="evidence" value="ECO:0007669"/>
    <property type="project" value="InterPro"/>
</dbReference>
<dbReference type="GO" id="GO:0005524">
    <property type="term" value="F:ATP binding"/>
    <property type="evidence" value="ECO:0007669"/>
    <property type="project" value="UniProtKB-KW"/>
</dbReference>
<organism evidence="7 8">
    <name type="scientific">Candidatus Halomonas stercoripullorum</name>
    <dbReference type="NCBI Taxonomy" id="2838617"/>
    <lineage>
        <taxon>Bacteria</taxon>
        <taxon>Pseudomonadati</taxon>
        <taxon>Pseudomonadota</taxon>
        <taxon>Gammaproteobacteria</taxon>
        <taxon>Oceanospirillales</taxon>
        <taxon>Halomonadaceae</taxon>
        <taxon>Halomonas</taxon>
    </lineage>
</organism>
<dbReference type="GO" id="GO:0043039">
    <property type="term" value="P:tRNA aminoacylation"/>
    <property type="evidence" value="ECO:0007669"/>
    <property type="project" value="InterPro"/>
</dbReference>
<evidence type="ECO:0000313" key="8">
    <source>
        <dbReference type="Proteomes" id="UP000824248"/>
    </source>
</evidence>
<reference evidence="7" key="1">
    <citation type="journal article" date="2021" name="PeerJ">
        <title>Extensive microbial diversity within the chicken gut microbiome revealed by metagenomics and culture.</title>
        <authorList>
            <person name="Gilroy R."/>
            <person name="Ravi A."/>
            <person name="Getino M."/>
            <person name="Pursley I."/>
            <person name="Horton D.L."/>
            <person name="Alikhan N.F."/>
            <person name="Baker D."/>
            <person name="Gharbi K."/>
            <person name="Hall N."/>
            <person name="Watson M."/>
            <person name="Adriaenssens E.M."/>
            <person name="Foster-Nyarko E."/>
            <person name="Jarju S."/>
            <person name="Secka A."/>
            <person name="Antonio M."/>
            <person name="Oren A."/>
            <person name="Chaudhuri R.R."/>
            <person name="La Ragione R."/>
            <person name="Hildebrand F."/>
            <person name="Pallen M.J."/>
        </authorList>
    </citation>
    <scope>NUCLEOTIDE SEQUENCE</scope>
    <source>
        <strain evidence="7">1193</strain>
    </source>
</reference>
<keyword evidence="2" id="KW-0547">Nucleotide-binding</keyword>
<dbReference type="GO" id="GO:0004812">
    <property type="term" value="F:aminoacyl-tRNA ligase activity"/>
    <property type="evidence" value="ECO:0007669"/>
    <property type="project" value="UniProtKB-KW"/>
</dbReference>
<keyword evidence="4" id="KW-0648">Protein biosynthesis</keyword>
<sequence>REDLSVRFRPSYFPFTEPSAEVDIQCVMCSGDGCRVCSQSGWLEVMGCGMVHPEVFRHSGIDAGRYTGFAFGMGAERLAMLRYGVNDLRMFFDNDLRFLRQFA</sequence>